<feature type="region of interest" description="Disordered" evidence="1">
    <location>
        <begin position="100"/>
        <end position="136"/>
    </location>
</feature>
<dbReference type="EMBL" id="JBBGZA010000002">
    <property type="protein sequence ID" value="MEJ5096385.1"/>
    <property type="molecule type" value="Genomic_DNA"/>
</dbReference>
<organism evidence="2 3">
    <name type="scientific">Sphingomonas molluscorum</name>
    <dbReference type="NCBI Taxonomy" id="418184"/>
    <lineage>
        <taxon>Bacteria</taxon>
        <taxon>Pseudomonadati</taxon>
        <taxon>Pseudomonadota</taxon>
        <taxon>Alphaproteobacteria</taxon>
        <taxon>Sphingomonadales</taxon>
        <taxon>Sphingomonadaceae</taxon>
        <taxon>Sphingomonas</taxon>
    </lineage>
</organism>
<name>A0ABU8QA35_9SPHN</name>
<comment type="caution">
    <text evidence="2">The sequence shown here is derived from an EMBL/GenBank/DDBJ whole genome shotgun (WGS) entry which is preliminary data.</text>
</comment>
<accession>A0ABU8QA35</accession>
<evidence type="ECO:0000313" key="2">
    <source>
        <dbReference type="EMBL" id="MEJ5096385.1"/>
    </source>
</evidence>
<sequence length="164" mass="18181">MATHTDEHIEQIAELIAPQGRFALIDDPKTLDVVPFKRKSVSTHWEFMFTRSMFETADMETQGQILSAIASLVDAGEVRTTLTERFSPRTSSARTRRLRALPHAARSSSRVGSDAVHAHSTSAAPVAPAAPTEREQASALSMPAMCGCGRRFRWVTDIYNRKRP</sequence>
<keyword evidence="3" id="KW-1185">Reference proteome</keyword>
<gene>
    <name evidence="2" type="ORF">WH159_17880</name>
</gene>
<proteinExistence type="predicted"/>
<evidence type="ECO:0000256" key="1">
    <source>
        <dbReference type="SAM" id="MobiDB-lite"/>
    </source>
</evidence>
<feature type="compositionally biased region" description="Low complexity" evidence="1">
    <location>
        <begin position="118"/>
        <end position="131"/>
    </location>
</feature>
<dbReference type="RefSeq" id="WP_339538977.1">
    <property type="nucleotide sequence ID" value="NZ_JBBGZA010000002.1"/>
</dbReference>
<protein>
    <submittedName>
        <fullName evidence="2">Zinc-binding dehydrogenase</fullName>
    </submittedName>
</protein>
<dbReference type="Gene3D" id="3.40.50.720">
    <property type="entry name" value="NAD(P)-binding Rossmann-like Domain"/>
    <property type="match status" value="1"/>
</dbReference>
<dbReference type="Proteomes" id="UP001380365">
    <property type="component" value="Unassembled WGS sequence"/>
</dbReference>
<evidence type="ECO:0000313" key="3">
    <source>
        <dbReference type="Proteomes" id="UP001380365"/>
    </source>
</evidence>
<reference evidence="2 3" key="1">
    <citation type="submission" date="2023-12" db="EMBL/GenBank/DDBJ databases">
        <title>Gut-associated functions are favored during microbiome assembly across C. elegans life.</title>
        <authorList>
            <person name="Zimmermann J."/>
        </authorList>
    </citation>
    <scope>NUCLEOTIDE SEQUENCE [LARGE SCALE GENOMIC DNA]</scope>
    <source>
        <strain evidence="2 3">JUb134</strain>
    </source>
</reference>
<dbReference type="Gene3D" id="3.90.180.10">
    <property type="entry name" value="Medium-chain alcohol dehydrogenases, catalytic domain"/>
    <property type="match status" value="1"/>
</dbReference>